<reference evidence="5 6" key="1">
    <citation type="submission" date="2015-06" db="EMBL/GenBank/DDBJ databases">
        <authorList>
            <person name="Zeng Y."/>
            <person name="Huang Y."/>
        </authorList>
    </citation>
    <scope>NUCLEOTIDE SEQUENCE [LARGE SCALE GENOMIC DNA]</scope>
    <source>
        <strain evidence="5 6">PQ-2</strain>
    </source>
</reference>
<keyword evidence="3" id="KW-0378">Hydrolase</keyword>
<dbReference type="InterPro" id="IPR035443">
    <property type="entry name" value="Herpes_virus_sf"/>
</dbReference>
<dbReference type="PATRIC" id="fig|1348774.3.peg.775"/>
<gene>
    <name evidence="5" type="ORF">AB433_03720</name>
</gene>
<evidence type="ECO:0000256" key="1">
    <source>
        <dbReference type="ARBA" id="ARBA00022612"/>
    </source>
</evidence>
<dbReference type="RefSeq" id="WP_047819979.1">
    <property type="nucleotide sequence ID" value="NZ_JACIEL010000008.1"/>
</dbReference>
<dbReference type="Gene3D" id="3.20.16.10">
    <property type="entry name" value="Herpesvirus/Caudovirus protease domain"/>
    <property type="match status" value="1"/>
</dbReference>
<dbReference type="GO" id="GO:0008233">
    <property type="term" value="F:peptidase activity"/>
    <property type="evidence" value="ECO:0007669"/>
    <property type="project" value="UniProtKB-KW"/>
</dbReference>
<dbReference type="EMBL" id="CP011770">
    <property type="protein sequence ID" value="AKM09289.1"/>
    <property type="molecule type" value="Genomic_DNA"/>
</dbReference>
<evidence type="ECO:0000256" key="3">
    <source>
        <dbReference type="ARBA" id="ARBA00022801"/>
    </source>
</evidence>
<dbReference type="KEGG" id="cna:AB433_03720"/>
<keyword evidence="1" id="KW-1188">Viral release from host cell</keyword>
<dbReference type="InterPro" id="IPR006433">
    <property type="entry name" value="Prohead_protease"/>
</dbReference>
<dbReference type="GO" id="GO:0006508">
    <property type="term" value="P:proteolysis"/>
    <property type="evidence" value="ECO:0007669"/>
    <property type="project" value="UniProtKB-KW"/>
</dbReference>
<dbReference type="Pfam" id="PF04586">
    <property type="entry name" value="Peptidase_S78"/>
    <property type="match status" value="1"/>
</dbReference>
<evidence type="ECO:0000313" key="6">
    <source>
        <dbReference type="Proteomes" id="UP000035287"/>
    </source>
</evidence>
<dbReference type="SUPFAM" id="SSF50789">
    <property type="entry name" value="Herpes virus serine proteinase, assemblin"/>
    <property type="match status" value="1"/>
</dbReference>
<proteinExistence type="predicted"/>
<dbReference type="InterPro" id="IPR054613">
    <property type="entry name" value="Peptidase_S78_dom"/>
</dbReference>
<dbReference type="AlphaFoldDB" id="A0A0G3XF97"/>
<name>A0A0G3XF97_9SPHN</name>
<dbReference type="NCBIfam" id="TIGR01543">
    <property type="entry name" value="proheadase_HK97"/>
    <property type="match status" value="1"/>
</dbReference>
<dbReference type="OrthoDB" id="9804926at2"/>
<dbReference type="Proteomes" id="UP000035287">
    <property type="component" value="Chromosome"/>
</dbReference>
<evidence type="ECO:0000313" key="5">
    <source>
        <dbReference type="EMBL" id="AKM09289.1"/>
    </source>
</evidence>
<accession>A0A0G3XF97</accession>
<protein>
    <submittedName>
        <fullName evidence="5">Peptidase U35</fullName>
    </submittedName>
</protein>
<evidence type="ECO:0000256" key="2">
    <source>
        <dbReference type="ARBA" id="ARBA00022670"/>
    </source>
</evidence>
<keyword evidence="6" id="KW-1185">Reference proteome</keyword>
<organism evidence="5 6">
    <name type="scientific">Croceicoccus naphthovorans</name>
    <dbReference type="NCBI Taxonomy" id="1348774"/>
    <lineage>
        <taxon>Bacteria</taxon>
        <taxon>Pseudomonadati</taxon>
        <taxon>Pseudomonadota</taxon>
        <taxon>Alphaproteobacteria</taxon>
        <taxon>Sphingomonadales</taxon>
        <taxon>Erythrobacteraceae</taxon>
        <taxon>Croceicoccus</taxon>
    </lineage>
</organism>
<keyword evidence="2" id="KW-0645">Protease</keyword>
<dbReference type="STRING" id="1348774.AB433_03720"/>
<sequence length="148" mass="16593">MENKFKTGFDAVHFAGYAALFDQPDAGRDVIRPGAFDASLREKRVANEAIPLLWQHRPEQQIGWVERVGEDERGLRVIARIDNPDSAAARLLKDGKLSGLSFGYRARASKPVTLTDGRQGRELAQVDLFEVSLVHRPMQNGARVHFVR</sequence>
<evidence type="ECO:0000259" key="4">
    <source>
        <dbReference type="Pfam" id="PF04586"/>
    </source>
</evidence>
<feature type="domain" description="Prohead serine protease" evidence="4">
    <location>
        <begin position="12"/>
        <end position="145"/>
    </location>
</feature>